<evidence type="ECO:0000313" key="1">
    <source>
        <dbReference type="EMBL" id="RCV27035.1"/>
    </source>
</evidence>
<dbReference type="OrthoDB" id="654946at2759"/>
<evidence type="ECO:0008006" key="2">
    <source>
        <dbReference type="Google" id="ProtNLM"/>
    </source>
</evidence>
<organism evidence="1">
    <name type="scientific">Setaria italica</name>
    <name type="common">Foxtail millet</name>
    <name type="synonym">Panicum italicum</name>
    <dbReference type="NCBI Taxonomy" id="4555"/>
    <lineage>
        <taxon>Eukaryota</taxon>
        <taxon>Viridiplantae</taxon>
        <taxon>Streptophyta</taxon>
        <taxon>Embryophyta</taxon>
        <taxon>Tracheophyta</taxon>
        <taxon>Spermatophyta</taxon>
        <taxon>Magnoliopsida</taxon>
        <taxon>Liliopsida</taxon>
        <taxon>Poales</taxon>
        <taxon>Poaceae</taxon>
        <taxon>PACMAD clade</taxon>
        <taxon>Panicoideae</taxon>
        <taxon>Panicodae</taxon>
        <taxon>Paniceae</taxon>
        <taxon>Cenchrinae</taxon>
        <taxon>Setaria</taxon>
    </lineage>
</organism>
<dbReference type="EMBL" id="CM003532">
    <property type="protein sequence ID" value="RCV27035.1"/>
    <property type="molecule type" value="Genomic_DNA"/>
</dbReference>
<accession>A0A368R9Z9</accession>
<dbReference type="PANTHER" id="PTHR33994:SF24">
    <property type="entry name" value="OS01G0712500 PROTEIN"/>
    <property type="match status" value="1"/>
</dbReference>
<name>A0A368R9Z9_SETIT</name>
<proteinExistence type="predicted"/>
<reference evidence="1" key="2">
    <citation type="submission" date="2015-07" db="EMBL/GenBank/DDBJ databases">
        <authorList>
            <person name="Noorani M."/>
        </authorList>
    </citation>
    <scope>NUCLEOTIDE SEQUENCE</scope>
    <source>
        <strain evidence="1">Yugu1</strain>
    </source>
</reference>
<dbReference type="AlphaFoldDB" id="A0A368R9Z9"/>
<gene>
    <name evidence="1" type="ORF">SETIT_5G293500v2</name>
</gene>
<dbReference type="PANTHER" id="PTHR33994">
    <property type="entry name" value="OS04G0515000 PROTEIN"/>
    <property type="match status" value="1"/>
</dbReference>
<protein>
    <recommendedName>
        <fullName evidence="2">Late embryogenesis abundant protein LEA-2 subgroup domain-containing protein</fullName>
    </recommendedName>
</protein>
<reference evidence="1" key="1">
    <citation type="journal article" date="2012" name="Nat. Biotechnol.">
        <title>Reference genome sequence of the model plant Setaria.</title>
        <authorList>
            <person name="Bennetzen J.L."/>
            <person name="Schmutz J."/>
            <person name="Wang H."/>
            <person name="Percifield R."/>
            <person name="Hawkins J."/>
            <person name="Pontaroli A.C."/>
            <person name="Estep M."/>
            <person name="Feng L."/>
            <person name="Vaughn J.N."/>
            <person name="Grimwood J."/>
            <person name="Jenkins J."/>
            <person name="Barry K."/>
            <person name="Lindquist E."/>
            <person name="Hellsten U."/>
            <person name="Deshpande S."/>
            <person name="Wang X."/>
            <person name="Wu X."/>
            <person name="Mitros T."/>
            <person name="Triplett J."/>
            <person name="Yang X."/>
            <person name="Ye C.Y."/>
            <person name="Mauro-Herrera M."/>
            <person name="Wang L."/>
            <person name="Li P."/>
            <person name="Sharma M."/>
            <person name="Sharma R."/>
            <person name="Ronald P.C."/>
            <person name="Panaud O."/>
            <person name="Kellogg E.A."/>
            <person name="Brutnell T.P."/>
            <person name="Doust A.N."/>
            <person name="Tuskan G.A."/>
            <person name="Rokhsar D."/>
            <person name="Devos K.M."/>
        </authorList>
    </citation>
    <scope>NUCLEOTIDE SEQUENCE [LARGE SCALE GENOMIC DNA]</scope>
    <source>
        <strain evidence="1">Yugu1</strain>
    </source>
</reference>
<sequence length="220" mass="23227">MEGRRGVSDGNWDSGGMEVKEDLLLKSLPSLAQALMRLDAQRRWRASSSWEGGIEVAGNGGMATPGSGGSGVSPPLSAAPDAVGRSINIDKDYPISSSIQLVGVEGLEPSLAPGAVSPAIDLLVRVDNGHIYDEYREGGGITVFYAGVPLAHGRTPNFRVGAKATLTFTVNATAESVGVPEDLFRLMSAERRWSAAQLEVHMQLGCPGWESYAWSVDLDG</sequence>